<feature type="coiled-coil region" evidence="6">
    <location>
        <begin position="167"/>
        <end position="218"/>
    </location>
</feature>
<evidence type="ECO:0000259" key="8">
    <source>
        <dbReference type="PROSITE" id="PS01179"/>
    </source>
</evidence>
<feature type="compositionally biased region" description="Low complexity" evidence="7">
    <location>
        <begin position="550"/>
        <end position="565"/>
    </location>
</feature>
<feature type="region of interest" description="Disordered" evidence="7">
    <location>
        <begin position="743"/>
        <end position="1102"/>
    </location>
</feature>
<name>A0ABP0FCL5_CLALP</name>
<feature type="region of interest" description="Disordered" evidence="7">
    <location>
        <begin position="286"/>
        <end position="309"/>
    </location>
</feature>
<feature type="compositionally biased region" description="Basic and acidic residues" evidence="7">
    <location>
        <begin position="587"/>
        <end position="598"/>
    </location>
</feature>
<keyword evidence="4" id="KW-0597">Phosphoprotein</keyword>
<keyword evidence="2" id="KW-0217">Developmental protein</keyword>
<feature type="region of interest" description="Disordered" evidence="7">
    <location>
        <begin position="1316"/>
        <end position="1452"/>
    </location>
</feature>
<organism evidence="9 10">
    <name type="scientific">Clavelina lepadiformis</name>
    <name type="common">Light-bulb sea squirt</name>
    <name type="synonym">Ascidia lepadiformis</name>
    <dbReference type="NCBI Taxonomy" id="159417"/>
    <lineage>
        <taxon>Eukaryota</taxon>
        <taxon>Metazoa</taxon>
        <taxon>Chordata</taxon>
        <taxon>Tunicata</taxon>
        <taxon>Ascidiacea</taxon>
        <taxon>Aplousobranchia</taxon>
        <taxon>Clavelinidae</taxon>
        <taxon>Clavelina</taxon>
    </lineage>
</organism>
<dbReference type="Pfam" id="PF00640">
    <property type="entry name" value="PID"/>
    <property type="match status" value="1"/>
</dbReference>
<keyword evidence="3" id="KW-0963">Cytoplasm</keyword>
<dbReference type="InterPro" id="IPR011993">
    <property type="entry name" value="PH-like_dom_sf"/>
</dbReference>
<dbReference type="SUPFAM" id="SSF50729">
    <property type="entry name" value="PH domain-like"/>
    <property type="match status" value="1"/>
</dbReference>
<feature type="region of interest" description="Disordered" evidence="7">
    <location>
        <begin position="493"/>
        <end position="521"/>
    </location>
</feature>
<feature type="compositionally biased region" description="Polar residues" evidence="7">
    <location>
        <begin position="1077"/>
        <end position="1086"/>
    </location>
</feature>
<dbReference type="SMART" id="SM00462">
    <property type="entry name" value="PTB"/>
    <property type="match status" value="1"/>
</dbReference>
<evidence type="ECO:0000256" key="2">
    <source>
        <dbReference type="ARBA" id="ARBA00022473"/>
    </source>
</evidence>
<gene>
    <name evidence="9" type="ORF">CVLEPA_LOCUS5363</name>
</gene>
<feature type="compositionally biased region" description="Polar residues" evidence="7">
    <location>
        <begin position="300"/>
        <end position="309"/>
    </location>
</feature>
<evidence type="ECO:0000313" key="9">
    <source>
        <dbReference type="EMBL" id="CAK8675828.1"/>
    </source>
</evidence>
<dbReference type="PANTHER" id="PTHR47695:SF3">
    <property type="entry name" value="PID DOMAIN-CONTAINING PROTEIN"/>
    <property type="match status" value="1"/>
</dbReference>
<feature type="compositionally biased region" description="Low complexity" evidence="7">
    <location>
        <begin position="510"/>
        <end position="521"/>
    </location>
</feature>
<feature type="compositionally biased region" description="Basic and acidic residues" evidence="7">
    <location>
        <begin position="744"/>
        <end position="753"/>
    </location>
</feature>
<feature type="compositionally biased region" description="Basic residues" evidence="7">
    <location>
        <begin position="497"/>
        <end position="506"/>
    </location>
</feature>
<comment type="subcellular location">
    <subcellularLocation>
        <location evidence="1">Cytoplasm</location>
    </subcellularLocation>
</comment>
<feature type="compositionally biased region" description="Low complexity" evidence="7">
    <location>
        <begin position="1032"/>
        <end position="1044"/>
    </location>
</feature>
<protein>
    <recommendedName>
        <fullName evidence="8">PID domain-containing protein</fullName>
    </recommendedName>
</protein>
<dbReference type="Gene3D" id="2.30.29.30">
    <property type="entry name" value="Pleckstrin-homology domain (PH domain)/Phosphotyrosine-binding domain (PTB)"/>
    <property type="match status" value="1"/>
</dbReference>
<comment type="caution">
    <text evidence="9">The sequence shown here is derived from an EMBL/GenBank/DDBJ whole genome shotgun (WGS) entry which is preliminary data.</text>
</comment>
<feature type="compositionally biased region" description="Low complexity" evidence="7">
    <location>
        <begin position="1440"/>
        <end position="1452"/>
    </location>
</feature>
<feature type="compositionally biased region" description="Polar residues" evidence="7">
    <location>
        <begin position="1406"/>
        <end position="1419"/>
    </location>
</feature>
<feature type="compositionally biased region" description="Acidic residues" evidence="7">
    <location>
        <begin position="981"/>
        <end position="993"/>
    </location>
</feature>
<dbReference type="EMBL" id="CAWYQH010000024">
    <property type="protein sequence ID" value="CAK8675828.1"/>
    <property type="molecule type" value="Genomic_DNA"/>
</dbReference>
<feature type="compositionally biased region" description="Low complexity" evidence="7">
    <location>
        <begin position="462"/>
        <end position="476"/>
    </location>
</feature>
<dbReference type="PROSITE" id="PS01179">
    <property type="entry name" value="PID"/>
    <property type="match status" value="1"/>
</dbReference>
<feature type="compositionally biased region" description="Low complexity" evidence="7">
    <location>
        <begin position="232"/>
        <end position="243"/>
    </location>
</feature>
<evidence type="ECO:0000256" key="5">
    <source>
        <dbReference type="ARBA" id="ARBA00022782"/>
    </source>
</evidence>
<feature type="region of interest" description="Disordered" evidence="7">
    <location>
        <begin position="541"/>
        <end position="664"/>
    </location>
</feature>
<evidence type="ECO:0000256" key="1">
    <source>
        <dbReference type="ARBA" id="ARBA00004496"/>
    </source>
</evidence>
<feature type="domain" description="PID" evidence="8">
    <location>
        <begin position="44"/>
        <end position="183"/>
    </location>
</feature>
<evidence type="ECO:0000256" key="6">
    <source>
        <dbReference type="SAM" id="Coils"/>
    </source>
</evidence>
<feature type="compositionally biased region" description="Basic and acidic residues" evidence="7">
    <location>
        <begin position="858"/>
        <end position="879"/>
    </location>
</feature>
<feature type="region of interest" description="Disordered" evidence="7">
    <location>
        <begin position="364"/>
        <end position="383"/>
    </location>
</feature>
<feature type="compositionally biased region" description="Low complexity" evidence="7">
    <location>
        <begin position="649"/>
        <end position="664"/>
    </location>
</feature>
<feature type="compositionally biased region" description="Polar residues" evidence="7">
    <location>
        <begin position="576"/>
        <end position="586"/>
    </location>
</feature>
<feature type="region of interest" description="Disordered" evidence="7">
    <location>
        <begin position="447"/>
        <end position="477"/>
    </location>
</feature>
<evidence type="ECO:0000256" key="7">
    <source>
        <dbReference type="SAM" id="MobiDB-lite"/>
    </source>
</evidence>
<sequence length="1452" mass="156426">MAENSPQVAEETDASATKQAPSTPVAPRPQELQQERDPSARFRGPGTSFKAKLIGIDEVPDSRGDKMCQDSILKLKAAVKVSGQHKQKVVINVSLEGLKVIDAMTATILHQHPVHRISFIARDLTDRRAFGYIFGAKDEKHEFFGIKTAKAAEQLVLTLRDLFQVVYDMKTAEMEDAKKQAQESTEETYAVPNNRPFNQQKQGNLFEIEEQLQNINQMSDIDAFKSPWPEATPTSPDTPGSPTNDMFGMANLSDVSSLSSDFSMASASSSALDHNKHVDVKSHFVDTRPPQSQHFHRTSSGKSAISWHGSTSHHLSGLLKIDSKKRRHGSLSSFQENESDNTTGAKTLLELSQKLKTVNITSVNDSEKQKGDSATKSDDKTEVNTIDKMATLTVEETPLTKHNGHATPVSGVNTTSESFFNEVMKATGMSSATTTTTVTHVVMSNSEEKPVRKASDTMNEMSGSVSSLSSANSKASTPKKSLSITNLFFSKPDKNKSSLKRKKKNISRQSSSASVTSVTDSSVATVMHTVTDMRAPSAEHTFTSNTSLHSSQVQRTSSTSSTNSSEKIMHSRLSRGYSSTSLASESSRYESKTSHERIPPPASAARARPRAIPSVTARASKPDSRNPPMFKARKNTMSESEDESHRHSQFSLDSGQSGSSLNSPSNVIAEKIEFGTKVYHEDGDHGGGSDNHFGSWACFDNGKTNKSGDHPEGLNDCAFPKENSESKSKTLTKNNVWAAFGDEQSDKVEEEKQPANASMETEIGPNDHLFPSSNRDPFSDDFHGDVPFKISEDKPFENFDPFGEVIPEDPFQNMEDFFGKAEMDNSSVADKHSTEDSSSEREDEDPFKWAGDAEDSDSSMKKTSDSDSHNSSDTGRDQPNESTLSPLANDAVVLSKKNEVNTDEEKIQSRDDPSSRITGTDTDGASIKIRDHSSFCNPPPTPPPPPPIPPRPPRNTLIEEEDERLPPTLPPPPLPPTALEYEQEPSSPEENDSDDHHYTFPPDCEPPALPSEVEIDASLPPINSLPPAIPCRSLSRQSSNASASTLKSRESPPVVPSRNLSRKSSSSLPSSINYSSDPQVNKSQTKLIPFLAPPPSVKGRDQKRYFPSLSETLLFDISELRKDLHSDGYHSNSSMSGGSISTPFHPDGYFANGSVSDSPSNAQADYSGDLAALSMDAIQPAGSVGAKLTKDQILAGFGQGVAAPNAALQQQQQFASMFGQQQPAYSVPQQPVYTPSRPAPVANPLGGTFGGAPQVQTPIGGMFPSTPAPSIPARPGAMRPPVAAQVQTGAAQNPFGDAFGGMGVGTPEPLLAPVNSQPDLLNGSGKKEEKADPFASLVPDIGNKPSAANKKDMFKGFQMAKPPQPPPRSSTSGDSGVTANFSDYMMKSVGGVPVDEVNNSPPVPTPRSTSQDPFSSAPASNDPFAALGASGFDQPFSFDSQNQNNNSQSLFG</sequence>
<dbReference type="Proteomes" id="UP001642483">
    <property type="component" value="Unassembled WGS sequence"/>
</dbReference>
<dbReference type="InterPro" id="IPR048561">
    <property type="entry name" value="Dab_PTB"/>
</dbReference>
<feature type="compositionally biased region" description="Pro residues" evidence="7">
    <location>
        <begin position="967"/>
        <end position="976"/>
    </location>
</feature>
<dbReference type="InterPro" id="IPR006020">
    <property type="entry name" value="PTB/PI_dom"/>
</dbReference>
<evidence type="ECO:0000313" key="10">
    <source>
        <dbReference type="Proteomes" id="UP001642483"/>
    </source>
</evidence>
<evidence type="ECO:0000256" key="4">
    <source>
        <dbReference type="ARBA" id="ARBA00022553"/>
    </source>
</evidence>
<reference evidence="9 10" key="1">
    <citation type="submission" date="2024-02" db="EMBL/GenBank/DDBJ databases">
        <authorList>
            <person name="Daric V."/>
            <person name="Darras S."/>
        </authorList>
    </citation>
    <scope>NUCLEOTIDE SEQUENCE [LARGE SCALE GENOMIC DNA]</scope>
</reference>
<keyword evidence="5" id="KW-0221">Differentiation</keyword>
<feature type="region of interest" description="Disordered" evidence="7">
    <location>
        <begin position="1"/>
        <end position="47"/>
    </location>
</feature>
<feature type="compositionally biased region" description="Low complexity" evidence="7">
    <location>
        <begin position="603"/>
        <end position="614"/>
    </location>
</feature>
<dbReference type="CDD" id="cd01215">
    <property type="entry name" value="PTB_Dab"/>
    <property type="match status" value="1"/>
</dbReference>
<dbReference type="PANTHER" id="PTHR47695">
    <property type="entry name" value="PID DOMAIN-CONTAINING PROTEIN"/>
    <property type="match status" value="1"/>
</dbReference>
<feature type="region of interest" description="Disordered" evidence="7">
    <location>
        <begin position="224"/>
        <end position="250"/>
    </location>
</feature>
<accession>A0ABP0FCL5</accession>
<feature type="compositionally biased region" description="Pro residues" evidence="7">
    <location>
        <begin position="937"/>
        <end position="953"/>
    </location>
</feature>
<proteinExistence type="predicted"/>
<keyword evidence="10" id="KW-1185">Reference proteome</keyword>
<feature type="compositionally biased region" description="Basic and acidic residues" evidence="7">
    <location>
        <begin position="896"/>
        <end position="914"/>
    </location>
</feature>
<feature type="compositionally biased region" description="Basic and acidic residues" evidence="7">
    <location>
        <begin position="817"/>
        <end position="840"/>
    </location>
</feature>
<feature type="compositionally biased region" description="Basic and acidic residues" evidence="7">
    <location>
        <begin position="777"/>
        <end position="797"/>
    </location>
</feature>
<keyword evidence="6" id="KW-0175">Coiled coil</keyword>
<evidence type="ECO:0000256" key="3">
    <source>
        <dbReference type="ARBA" id="ARBA00022490"/>
    </source>
</evidence>
<feature type="compositionally biased region" description="Low complexity" evidence="7">
    <location>
        <begin position="1056"/>
        <end position="1076"/>
    </location>
</feature>
<feature type="region of interest" description="Disordered" evidence="7">
    <location>
        <begin position="704"/>
        <end position="728"/>
    </location>
</feature>
<feature type="compositionally biased region" description="Basic and acidic residues" evidence="7">
    <location>
        <begin position="365"/>
        <end position="382"/>
    </location>
</feature>
<feature type="compositionally biased region" description="Polar residues" evidence="7">
    <location>
        <begin position="1369"/>
        <end position="1381"/>
    </location>
</feature>